<dbReference type="RefSeq" id="WP_062442951.1">
    <property type="nucleotide sequence ID" value="NZ_BMCJ01000005.1"/>
</dbReference>
<dbReference type="PANTHER" id="PTHR33745">
    <property type="entry name" value="RSBT ANTAGONIST PROTEIN RSBS-RELATED"/>
    <property type="match status" value="1"/>
</dbReference>
<evidence type="ECO:0000313" key="3">
    <source>
        <dbReference type="EMBL" id="GGC96554.1"/>
    </source>
</evidence>
<dbReference type="InterPro" id="IPR002645">
    <property type="entry name" value="STAS_dom"/>
</dbReference>
<dbReference type="Pfam" id="PF01740">
    <property type="entry name" value="STAS"/>
    <property type="match status" value="1"/>
</dbReference>
<evidence type="ECO:0000313" key="4">
    <source>
        <dbReference type="Proteomes" id="UP000619534"/>
    </source>
</evidence>
<comment type="caution">
    <text evidence="3">The sequence shown here is derived from an EMBL/GenBank/DDBJ whole genome shotgun (WGS) entry which is preliminary data.</text>
</comment>
<sequence>MNLKYEEGQDIRAFIAANEKQFEENLLNEAVNVRDKIEEILLTGNINLLENAHKLTVHVVEQEEEEVVAFAKQEGVIWAKYAMTLSFKLEWVQAIRRTIWNFLYEYEKLSGQPENREAFYRLEEKINDQIDKFLNWFFISFSDFKDQLLESQKSLVKNLSVPIIPIKSNVCILPLIGEIDRERYQIIEEKVLMEVARLHIQTLIIDLSGVADMEKEVSHYLTKMLDGIAMMGCESVITGMSADIVKHMIEGEIDFGEKADIKGNLQQALEEYLVNNY</sequence>
<dbReference type="InterPro" id="IPR036513">
    <property type="entry name" value="STAS_dom_sf"/>
</dbReference>
<dbReference type="PANTHER" id="PTHR33745:SF3">
    <property type="entry name" value="RSBT CO-ANTAGONIST PROTEIN RSBRC"/>
    <property type="match status" value="1"/>
</dbReference>
<dbReference type="SUPFAM" id="SSF52091">
    <property type="entry name" value="SpoIIaa-like"/>
    <property type="match status" value="1"/>
</dbReference>
<accession>A0ABQ1PG87</accession>
<keyword evidence="4" id="KW-1185">Reference proteome</keyword>
<dbReference type="Gene3D" id="3.30.750.24">
    <property type="entry name" value="STAS domain"/>
    <property type="match status" value="1"/>
</dbReference>
<dbReference type="PROSITE" id="PS50801">
    <property type="entry name" value="STAS"/>
    <property type="match status" value="1"/>
</dbReference>
<dbReference type="Proteomes" id="UP000619534">
    <property type="component" value="Unassembled WGS sequence"/>
</dbReference>
<evidence type="ECO:0000256" key="1">
    <source>
        <dbReference type="ARBA" id="ARBA00022553"/>
    </source>
</evidence>
<evidence type="ECO:0000259" key="2">
    <source>
        <dbReference type="PROSITE" id="PS50801"/>
    </source>
</evidence>
<organism evidence="3 4">
    <name type="scientific">Thalassobacillus devorans</name>
    <dbReference type="NCBI Taxonomy" id="279813"/>
    <lineage>
        <taxon>Bacteria</taxon>
        <taxon>Bacillati</taxon>
        <taxon>Bacillota</taxon>
        <taxon>Bacilli</taxon>
        <taxon>Bacillales</taxon>
        <taxon>Bacillaceae</taxon>
        <taxon>Thalassobacillus</taxon>
    </lineage>
</organism>
<protein>
    <submittedName>
        <fullName evidence="3">RsbT co-antagonist protein RsbRD</fullName>
    </submittedName>
</protein>
<dbReference type="CDD" id="cd07041">
    <property type="entry name" value="STAS_RsbR_RsbS_like"/>
    <property type="match status" value="1"/>
</dbReference>
<name>A0ABQ1PG87_9BACI</name>
<feature type="domain" description="STAS" evidence="2">
    <location>
        <begin position="160"/>
        <end position="272"/>
    </location>
</feature>
<proteinExistence type="predicted"/>
<dbReference type="InterPro" id="IPR051932">
    <property type="entry name" value="Bact_StressResp_Reg"/>
</dbReference>
<dbReference type="EMBL" id="BMCJ01000005">
    <property type="protein sequence ID" value="GGC96554.1"/>
    <property type="molecule type" value="Genomic_DNA"/>
</dbReference>
<reference evidence="4" key="1">
    <citation type="journal article" date="2019" name="Int. J. Syst. Evol. Microbiol.">
        <title>The Global Catalogue of Microorganisms (GCM) 10K type strain sequencing project: providing services to taxonomists for standard genome sequencing and annotation.</title>
        <authorList>
            <consortium name="The Broad Institute Genomics Platform"/>
            <consortium name="The Broad Institute Genome Sequencing Center for Infectious Disease"/>
            <person name="Wu L."/>
            <person name="Ma J."/>
        </authorList>
    </citation>
    <scope>NUCLEOTIDE SEQUENCE [LARGE SCALE GENOMIC DNA]</scope>
    <source>
        <strain evidence="4">CCM 7282</strain>
    </source>
</reference>
<gene>
    <name evidence="3" type="primary">rsbRD</name>
    <name evidence="3" type="ORF">GCM10007216_29140</name>
</gene>
<keyword evidence="1" id="KW-0597">Phosphoprotein</keyword>